<feature type="domain" description="Carbohydrate kinase FGGY C-terminal" evidence="8">
    <location>
        <begin position="264"/>
        <end position="456"/>
    </location>
</feature>
<dbReference type="AlphaFoldDB" id="A0A518AJD1"/>
<dbReference type="GO" id="GO:0008993">
    <property type="term" value="F:rhamnulokinase activity"/>
    <property type="evidence" value="ECO:0007669"/>
    <property type="project" value="UniProtKB-EC"/>
</dbReference>
<dbReference type="GO" id="GO:0019301">
    <property type="term" value="P:rhamnose catabolic process"/>
    <property type="evidence" value="ECO:0007669"/>
    <property type="project" value="InterPro"/>
</dbReference>
<dbReference type="Pfam" id="PF00370">
    <property type="entry name" value="FGGY_N"/>
    <property type="match status" value="1"/>
</dbReference>
<evidence type="ECO:0000256" key="6">
    <source>
        <dbReference type="ARBA" id="ARBA00023308"/>
    </source>
</evidence>
<keyword evidence="3" id="KW-0547">Nucleotide-binding</keyword>
<evidence type="ECO:0000259" key="8">
    <source>
        <dbReference type="Pfam" id="PF02782"/>
    </source>
</evidence>
<dbReference type="InterPro" id="IPR050406">
    <property type="entry name" value="FGGY_Carb_Kinase"/>
</dbReference>
<dbReference type="InterPro" id="IPR018485">
    <property type="entry name" value="FGGY_C"/>
</dbReference>
<dbReference type="GO" id="GO:0005524">
    <property type="term" value="F:ATP binding"/>
    <property type="evidence" value="ECO:0007669"/>
    <property type="project" value="UniProtKB-KW"/>
</dbReference>
<dbReference type="Proteomes" id="UP000315750">
    <property type="component" value="Chromosome"/>
</dbReference>
<protein>
    <submittedName>
        <fullName evidence="9">Rhamnulokinase</fullName>
        <ecNumber evidence="9">2.7.1.5</ecNumber>
    </submittedName>
</protein>
<keyword evidence="10" id="KW-1185">Reference proteome</keyword>
<comment type="similarity">
    <text evidence="1">Belongs to the FGGY kinase family.</text>
</comment>
<dbReference type="InterPro" id="IPR043129">
    <property type="entry name" value="ATPase_NBD"/>
</dbReference>
<gene>
    <name evidence="9" type="primary">rhaB</name>
    <name evidence="9" type="ORF">Pan181_09890</name>
</gene>
<accession>A0A518AJD1</accession>
<organism evidence="9 10">
    <name type="scientific">Aeoliella mucimassa</name>
    <dbReference type="NCBI Taxonomy" id="2527972"/>
    <lineage>
        <taxon>Bacteria</taxon>
        <taxon>Pseudomonadati</taxon>
        <taxon>Planctomycetota</taxon>
        <taxon>Planctomycetia</taxon>
        <taxon>Pirellulales</taxon>
        <taxon>Lacipirellulaceae</taxon>
        <taxon>Aeoliella</taxon>
    </lineage>
</organism>
<evidence type="ECO:0000259" key="7">
    <source>
        <dbReference type="Pfam" id="PF00370"/>
    </source>
</evidence>
<dbReference type="CDD" id="cd07771">
    <property type="entry name" value="ASKHA_NBD_FGGY_RhaB-like"/>
    <property type="match status" value="1"/>
</dbReference>
<evidence type="ECO:0000313" key="9">
    <source>
        <dbReference type="EMBL" id="QDU54806.1"/>
    </source>
</evidence>
<keyword evidence="6" id="KW-0684">Rhamnose metabolism</keyword>
<dbReference type="Pfam" id="PF02782">
    <property type="entry name" value="FGGY_C"/>
    <property type="match status" value="1"/>
</dbReference>
<dbReference type="KEGG" id="amuc:Pan181_09890"/>
<keyword evidence="4 9" id="KW-0418">Kinase</keyword>
<evidence type="ECO:0000313" key="10">
    <source>
        <dbReference type="Proteomes" id="UP000315750"/>
    </source>
</evidence>
<dbReference type="Gene3D" id="3.30.420.40">
    <property type="match status" value="2"/>
</dbReference>
<dbReference type="SUPFAM" id="SSF53067">
    <property type="entry name" value="Actin-like ATPase domain"/>
    <property type="match status" value="2"/>
</dbReference>
<feature type="domain" description="Carbohydrate kinase FGGY N-terminal" evidence="7">
    <location>
        <begin position="14"/>
        <end position="253"/>
    </location>
</feature>
<evidence type="ECO:0000256" key="2">
    <source>
        <dbReference type="ARBA" id="ARBA00022679"/>
    </source>
</evidence>
<evidence type="ECO:0000256" key="1">
    <source>
        <dbReference type="ARBA" id="ARBA00009156"/>
    </source>
</evidence>
<reference evidence="9 10" key="1">
    <citation type="submission" date="2019-02" db="EMBL/GenBank/DDBJ databases">
        <title>Deep-cultivation of Planctomycetes and their phenomic and genomic characterization uncovers novel biology.</title>
        <authorList>
            <person name="Wiegand S."/>
            <person name="Jogler M."/>
            <person name="Boedeker C."/>
            <person name="Pinto D."/>
            <person name="Vollmers J."/>
            <person name="Rivas-Marin E."/>
            <person name="Kohn T."/>
            <person name="Peeters S.H."/>
            <person name="Heuer A."/>
            <person name="Rast P."/>
            <person name="Oberbeckmann S."/>
            <person name="Bunk B."/>
            <person name="Jeske O."/>
            <person name="Meyerdierks A."/>
            <person name="Storesund J.E."/>
            <person name="Kallscheuer N."/>
            <person name="Luecker S."/>
            <person name="Lage O.M."/>
            <person name="Pohl T."/>
            <person name="Merkel B.J."/>
            <person name="Hornburger P."/>
            <person name="Mueller R.-W."/>
            <person name="Bruemmer F."/>
            <person name="Labrenz M."/>
            <person name="Spormann A.M."/>
            <person name="Op den Camp H."/>
            <person name="Overmann J."/>
            <person name="Amann R."/>
            <person name="Jetten M.S.M."/>
            <person name="Mascher T."/>
            <person name="Medema M.H."/>
            <person name="Devos D.P."/>
            <person name="Kaster A.-K."/>
            <person name="Ovreas L."/>
            <person name="Rohde M."/>
            <person name="Galperin M.Y."/>
            <person name="Jogler C."/>
        </authorList>
    </citation>
    <scope>NUCLEOTIDE SEQUENCE [LARGE SCALE GENOMIC DNA]</scope>
    <source>
        <strain evidence="9 10">Pan181</strain>
    </source>
</reference>
<dbReference type="InterPro" id="IPR018484">
    <property type="entry name" value="FGGY_N"/>
</dbReference>
<name>A0A518AJD1_9BACT</name>
<dbReference type="PANTHER" id="PTHR43095:SF2">
    <property type="entry name" value="GLUCONOKINASE"/>
    <property type="match status" value="1"/>
</dbReference>
<sequence>MLRPHGFSIMTKHYIACDLGAESGRVMLGRLADGKLTLEEVHRFPNHAIRVANSMRWNVLGIFEHLKEGLRILAQRGISAAGLSVDSWGVDYVWMGAGQPMLGVPHHYRDPRTTAPYQNALENIGRETIFGETGIQFMQLNTMYQMLADVEQCPELIKLADRFLTIADYLNYLFSGVAKCEVSLASTTQLYNPVAGNWSDKLIEACGLPRDAFPEIVASGTVLGSLTEEVQAETKLAAAQVIATCSHDTGAAVAAVPGEGEEWAYLSSGTWSLIGVELPEPLISEKARTENFTNEAGFGGTTRFLKNIIGLWLLQECRRSWERDGVCHDYAELNQMAEASEPFRSLVNPNDNRFLQPPDMPAAIVDYCHSTSQPVPETPGQFTRCILESLSLLYGKSLGILEELTGRTIRQLHIVGGGSQSTLLNQFAANATGRTVVAGPVEATAIGNVLIQAIALGDIRDLVELRQVVRNSLPVEYYHPQPSPELQSAIERFSDLRARR</sequence>
<dbReference type="InterPro" id="IPR013449">
    <property type="entry name" value="Rhamnulokinase"/>
</dbReference>
<evidence type="ECO:0000256" key="4">
    <source>
        <dbReference type="ARBA" id="ARBA00022777"/>
    </source>
</evidence>
<dbReference type="EC" id="2.7.1.5" evidence="9"/>
<keyword evidence="5" id="KW-0067">ATP-binding</keyword>
<dbReference type="PANTHER" id="PTHR43095">
    <property type="entry name" value="SUGAR KINASE"/>
    <property type="match status" value="1"/>
</dbReference>
<dbReference type="EMBL" id="CP036278">
    <property type="protein sequence ID" value="QDU54806.1"/>
    <property type="molecule type" value="Genomic_DNA"/>
</dbReference>
<keyword evidence="2 9" id="KW-0808">Transferase</keyword>
<evidence type="ECO:0000256" key="5">
    <source>
        <dbReference type="ARBA" id="ARBA00022840"/>
    </source>
</evidence>
<proteinExistence type="inferred from homology"/>
<evidence type="ECO:0000256" key="3">
    <source>
        <dbReference type="ARBA" id="ARBA00022741"/>
    </source>
</evidence>